<proteinExistence type="predicted"/>
<keyword evidence="6 7" id="KW-0067">ATP-binding</keyword>
<keyword evidence="3" id="KW-0808">Transferase</keyword>
<dbReference type="Gene3D" id="1.10.510.10">
    <property type="entry name" value="Transferase(Phosphotransferase) domain 1"/>
    <property type="match status" value="1"/>
</dbReference>
<dbReference type="CDD" id="cd14014">
    <property type="entry name" value="STKc_PknB_like"/>
    <property type="match status" value="1"/>
</dbReference>
<evidence type="ECO:0000256" key="6">
    <source>
        <dbReference type="ARBA" id="ARBA00022840"/>
    </source>
</evidence>
<dbReference type="EC" id="2.7.11.1" evidence="1"/>
<organism evidence="10 11">
    <name type="scientific">Edaphobacter aggregans</name>
    <dbReference type="NCBI Taxonomy" id="570835"/>
    <lineage>
        <taxon>Bacteria</taxon>
        <taxon>Pseudomonadati</taxon>
        <taxon>Acidobacteriota</taxon>
        <taxon>Terriglobia</taxon>
        <taxon>Terriglobales</taxon>
        <taxon>Acidobacteriaceae</taxon>
        <taxon>Edaphobacter</taxon>
    </lineage>
</organism>
<evidence type="ECO:0000256" key="5">
    <source>
        <dbReference type="ARBA" id="ARBA00022777"/>
    </source>
</evidence>
<evidence type="ECO:0000256" key="2">
    <source>
        <dbReference type="ARBA" id="ARBA00022527"/>
    </source>
</evidence>
<sequence length="1039" mass="111018">MSPEIGQRLGPYEILGKLGGGGMGLVFRAWDGRLHREVAVKLLHNDYKMPGMRERFLQEARTASGLSHPNICTIFDIGERDGDPYLVMELMEGETLKDKIARKALSAEEIVRYSQEVADALTMAHGKGIVHRDIKPANIFLVNKSNGSRQAKVLDFGLAKINLEKHGGWASRSLDLTVAGSTVGTLAYMSPEQARGEALDARSDLFSLGVVMYEMATRQVPFRGTTSALLFVQLLERDPEPVRSWNESIPRELERLILRCLLKDKRERFQTAEQLREALEKIAEKLGKGGWLKRGAGAVPLVPAPEPTARPRGPMRRDSGEYAALSDGSGSSSGDIVIRPLRLPARTAAMATESGGMPVPSDDGTRLWKVGASNSSQGMADADSGTVLAEERVAVTAKSQSGVIQTKVRVDETHVEQVEVEEQVAPELSGSGGRIILKVALAAVVIAAVVVGAFLLVRSGRFRPAVLSPDEALLLTVVQNKTNDSMLDGAVLEGLEIELRQSQALKVRGGDAYQAGARQIEAEDGEAAANVSARKVAQMTGAKAYLYGEVRGGGTEPYVISVDVLSTESNDKLASVAETADTPAEIPAAIGKLARAMRAEMGEATGTIEETSVSLENEATVNIAALHAYALGETAMRQGRTADALMAYQQAVGLDARFAQAQMQLAWLYREEKAEVAAASAASLAQDAARQASDSVRRLAEFSYEMNTSGDYGRAATSIRQYAELYPNDSEGMVGLARVLRAEGHFVEALLAAQQAYGEDPYRADAYREAELAMIGLDRSDDALHLESQSQRLGVASGGSSLAAAYLAGKDDIVAVEARALHRGEATSYGRLVDYGLYLDNTEQMVAGAAVWKTTGGLPDTTGTRAYMLAQGALDRALAESCGEALTMVRETKELASGPIASFNAGMASALCGDRVYAEKMMTDLLQSYPQNTAVMEYYVPDMEAAVALGVKDPAGALNALTRVEQYDQVSLTPYLRGLAHVGIDKGPLAVADFQTVLAHRGADFVLGSDVYPMAKIALARVSAVGASAAVDPETVPVR</sequence>
<evidence type="ECO:0000313" key="10">
    <source>
        <dbReference type="EMBL" id="RSL14638.1"/>
    </source>
</evidence>
<accession>A0A428MCL2</accession>
<dbReference type="InterPro" id="IPR008271">
    <property type="entry name" value="Ser/Thr_kinase_AS"/>
</dbReference>
<dbReference type="SMART" id="SM00220">
    <property type="entry name" value="S_TKc"/>
    <property type="match status" value="1"/>
</dbReference>
<feature type="binding site" evidence="7">
    <location>
        <position position="41"/>
    </location>
    <ligand>
        <name>ATP</name>
        <dbReference type="ChEBI" id="CHEBI:30616"/>
    </ligand>
</feature>
<name>A0A428MCL2_9BACT</name>
<keyword evidence="4 7" id="KW-0547">Nucleotide-binding</keyword>
<dbReference type="AlphaFoldDB" id="A0A428MCL2"/>
<dbReference type="InterPro" id="IPR017441">
    <property type="entry name" value="Protein_kinase_ATP_BS"/>
</dbReference>
<keyword evidence="2" id="KW-0723">Serine/threonine-protein kinase</keyword>
<dbReference type="GO" id="GO:0005524">
    <property type="term" value="F:ATP binding"/>
    <property type="evidence" value="ECO:0007669"/>
    <property type="project" value="UniProtKB-UniRule"/>
</dbReference>
<evidence type="ECO:0000256" key="7">
    <source>
        <dbReference type="PROSITE-ProRule" id="PRU10141"/>
    </source>
</evidence>
<dbReference type="GO" id="GO:0004674">
    <property type="term" value="F:protein serine/threonine kinase activity"/>
    <property type="evidence" value="ECO:0007669"/>
    <property type="project" value="UniProtKB-KW"/>
</dbReference>
<dbReference type="PROSITE" id="PS50011">
    <property type="entry name" value="PROTEIN_KINASE_DOM"/>
    <property type="match status" value="1"/>
</dbReference>
<dbReference type="InterPro" id="IPR011990">
    <property type="entry name" value="TPR-like_helical_dom_sf"/>
</dbReference>
<dbReference type="PANTHER" id="PTHR43289:SF34">
    <property type="entry name" value="SERINE_THREONINE-PROTEIN KINASE YBDM-RELATED"/>
    <property type="match status" value="1"/>
</dbReference>
<gene>
    <name evidence="10" type="ORF">EDE15_0091</name>
</gene>
<protein>
    <recommendedName>
        <fullName evidence="1">non-specific serine/threonine protein kinase</fullName>
        <ecNumber evidence="1">2.7.11.1</ecNumber>
    </recommendedName>
</protein>
<reference evidence="10 11" key="1">
    <citation type="submission" date="2018-12" db="EMBL/GenBank/DDBJ databases">
        <title>Sequencing of bacterial isolates from soil warming experiment in Harvard Forest, Massachusetts, USA.</title>
        <authorList>
            <person name="Deangelis K."/>
        </authorList>
    </citation>
    <scope>NUCLEOTIDE SEQUENCE [LARGE SCALE GENOMIC DNA]</scope>
    <source>
        <strain evidence="10 11">EB153</strain>
    </source>
</reference>
<dbReference type="Gene3D" id="3.30.200.20">
    <property type="entry name" value="Phosphorylase Kinase, domain 1"/>
    <property type="match status" value="1"/>
</dbReference>
<comment type="caution">
    <text evidence="10">The sequence shown here is derived from an EMBL/GenBank/DDBJ whole genome shotgun (WGS) entry which is preliminary data.</text>
</comment>
<evidence type="ECO:0000256" key="8">
    <source>
        <dbReference type="SAM" id="MobiDB-lite"/>
    </source>
</evidence>
<evidence type="ECO:0000259" key="9">
    <source>
        <dbReference type="PROSITE" id="PS50011"/>
    </source>
</evidence>
<dbReference type="Proteomes" id="UP000269669">
    <property type="component" value="Unassembled WGS sequence"/>
</dbReference>
<dbReference type="Gene3D" id="3.40.50.10610">
    <property type="entry name" value="ABC-type transport auxiliary lipoprotein component"/>
    <property type="match status" value="1"/>
</dbReference>
<dbReference type="PROSITE" id="PS00108">
    <property type="entry name" value="PROTEIN_KINASE_ST"/>
    <property type="match status" value="1"/>
</dbReference>
<dbReference type="PANTHER" id="PTHR43289">
    <property type="entry name" value="MITOGEN-ACTIVATED PROTEIN KINASE KINASE KINASE 20-RELATED"/>
    <property type="match status" value="1"/>
</dbReference>
<feature type="region of interest" description="Disordered" evidence="8">
    <location>
        <begin position="297"/>
        <end position="336"/>
    </location>
</feature>
<keyword evidence="5 10" id="KW-0418">Kinase</keyword>
<dbReference type="Pfam" id="PF00069">
    <property type="entry name" value="Pkinase"/>
    <property type="match status" value="1"/>
</dbReference>
<dbReference type="InterPro" id="IPR000719">
    <property type="entry name" value="Prot_kinase_dom"/>
</dbReference>
<dbReference type="FunFam" id="1.10.510.10:FF:000021">
    <property type="entry name" value="Serine/threonine protein kinase"/>
    <property type="match status" value="1"/>
</dbReference>
<feature type="domain" description="Protein kinase" evidence="9">
    <location>
        <begin position="12"/>
        <end position="282"/>
    </location>
</feature>
<dbReference type="OrthoDB" id="100931at2"/>
<feature type="compositionally biased region" description="Low complexity" evidence="8">
    <location>
        <begin position="326"/>
        <end position="335"/>
    </location>
</feature>
<dbReference type="SUPFAM" id="SSF48452">
    <property type="entry name" value="TPR-like"/>
    <property type="match status" value="1"/>
</dbReference>
<dbReference type="RefSeq" id="WP_125483477.1">
    <property type="nucleotide sequence ID" value="NZ_RSDW01000001.1"/>
</dbReference>
<evidence type="ECO:0000256" key="1">
    <source>
        <dbReference type="ARBA" id="ARBA00012513"/>
    </source>
</evidence>
<dbReference type="EMBL" id="RSDW01000001">
    <property type="protein sequence ID" value="RSL14638.1"/>
    <property type="molecule type" value="Genomic_DNA"/>
</dbReference>
<dbReference type="Gene3D" id="1.25.40.10">
    <property type="entry name" value="Tetratricopeptide repeat domain"/>
    <property type="match status" value="2"/>
</dbReference>
<dbReference type="PROSITE" id="PS00107">
    <property type="entry name" value="PROTEIN_KINASE_ATP"/>
    <property type="match status" value="1"/>
</dbReference>
<dbReference type="SUPFAM" id="SSF56112">
    <property type="entry name" value="Protein kinase-like (PK-like)"/>
    <property type="match status" value="1"/>
</dbReference>
<keyword evidence="11" id="KW-1185">Reference proteome</keyword>
<evidence type="ECO:0000256" key="3">
    <source>
        <dbReference type="ARBA" id="ARBA00022679"/>
    </source>
</evidence>
<evidence type="ECO:0000313" key="11">
    <source>
        <dbReference type="Proteomes" id="UP000269669"/>
    </source>
</evidence>
<dbReference type="InterPro" id="IPR011009">
    <property type="entry name" value="Kinase-like_dom_sf"/>
</dbReference>
<evidence type="ECO:0000256" key="4">
    <source>
        <dbReference type="ARBA" id="ARBA00022741"/>
    </source>
</evidence>